<reference evidence="3 4" key="1">
    <citation type="submission" date="2018-10" db="EMBL/GenBank/DDBJ databases">
        <authorList>
            <person name="Chen X."/>
        </authorList>
    </citation>
    <scope>NUCLEOTIDE SEQUENCE [LARGE SCALE GENOMIC DNA]</scope>
    <source>
        <strain evidence="3 4">YIM 102668</strain>
    </source>
</reference>
<gene>
    <name evidence="3" type="ORF">EAH69_06815</name>
</gene>
<dbReference type="PANTHER" id="PTHR31126:SF1">
    <property type="entry name" value="TYROSINE SPECIFIC PROTEIN PHOSPHATASES DOMAIN-CONTAINING PROTEIN"/>
    <property type="match status" value="1"/>
</dbReference>
<feature type="domain" description="Tyrosine specific protein phosphatases" evidence="2">
    <location>
        <begin position="138"/>
        <end position="177"/>
    </location>
</feature>
<comment type="similarity">
    <text evidence="1">Belongs to the protein-tyrosine phosphatase family.</text>
</comment>
<accession>A0A3L9MBR1</accession>
<dbReference type="Pfam" id="PF13350">
    <property type="entry name" value="Y_phosphatase3"/>
    <property type="match status" value="1"/>
</dbReference>
<dbReference type="PANTHER" id="PTHR31126">
    <property type="entry name" value="TYROSINE-PROTEIN PHOSPHATASE"/>
    <property type="match status" value="1"/>
</dbReference>
<dbReference type="AlphaFoldDB" id="A0A3L9MBR1"/>
<evidence type="ECO:0000259" key="2">
    <source>
        <dbReference type="PROSITE" id="PS50056"/>
    </source>
</evidence>
<dbReference type="InterPro" id="IPR000387">
    <property type="entry name" value="Tyr_Pase_dom"/>
</dbReference>
<protein>
    <submittedName>
        <fullName evidence="3">Tyrosine-protein phosphatase</fullName>
    </submittedName>
</protein>
<evidence type="ECO:0000313" key="3">
    <source>
        <dbReference type="EMBL" id="RLZ10495.1"/>
    </source>
</evidence>
<dbReference type="SUPFAM" id="SSF52799">
    <property type="entry name" value="(Phosphotyrosine protein) phosphatases II"/>
    <property type="match status" value="1"/>
</dbReference>
<dbReference type="GO" id="GO:0004721">
    <property type="term" value="F:phosphoprotein phosphatase activity"/>
    <property type="evidence" value="ECO:0007669"/>
    <property type="project" value="InterPro"/>
</dbReference>
<organism evidence="3 4">
    <name type="scientific">Faecalibacter macacae</name>
    <dbReference type="NCBI Taxonomy" id="1859289"/>
    <lineage>
        <taxon>Bacteria</taxon>
        <taxon>Pseudomonadati</taxon>
        <taxon>Bacteroidota</taxon>
        <taxon>Flavobacteriia</taxon>
        <taxon>Flavobacteriales</taxon>
        <taxon>Weeksellaceae</taxon>
        <taxon>Faecalibacter</taxon>
    </lineage>
</organism>
<dbReference type="Proteomes" id="UP000275348">
    <property type="component" value="Unassembled WGS sequence"/>
</dbReference>
<keyword evidence="4" id="KW-1185">Reference proteome</keyword>
<proteinExistence type="inferred from homology"/>
<comment type="caution">
    <text evidence="3">The sequence shown here is derived from an EMBL/GenBank/DDBJ whole genome shotgun (WGS) entry which is preliminary data.</text>
</comment>
<name>A0A3L9MBR1_9FLAO</name>
<dbReference type="InterPro" id="IPR026893">
    <property type="entry name" value="Tyr/Ser_Pase_IphP-type"/>
</dbReference>
<dbReference type="EMBL" id="RDOJ01000007">
    <property type="protein sequence ID" value="RLZ10495.1"/>
    <property type="molecule type" value="Genomic_DNA"/>
</dbReference>
<dbReference type="Gene3D" id="3.90.190.10">
    <property type="entry name" value="Protein tyrosine phosphatase superfamily"/>
    <property type="match status" value="1"/>
</dbReference>
<sequence>MLEQIDTMELIHESRILPIEGGYNFRDLGGIVTKDETIIKPNYLIRTDELSRLNSNDLGLLADLNVKSVVDFRTSEERKTSVDKVPITCENEFHLDIMAANMNAFMEKMQSDDKDYKKMMQQFYTDLVTEENAVKEFQEFFSILQNEENCSVIYHCTAGKDRTGIATALILESLNVDWNTIESDYLLSNKFLAKKYAAYIEQNPTLAEIFLVQAEYLQDAFEQIRKTYYSVEDYLSDKLKVDIDLMKKIYTT</sequence>
<evidence type="ECO:0000313" key="4">
    <source>
        <dbReference type="Proteomes" id="UP000275348"/>
    </source>
</evidence>
<dbReference type="PROSITE" id="PS50056">
    <property type="entry name" value="TYR_PHOSPHATASE_2"/>
    <property type="match status" value="1"/>
</dbReference>
<dbReference type="InterPro" id="IPR029021">
    <property type="entry name" value="Prot-tyrosine_phosphatase-like"/>
</dbReference>
<evidence type="ECO:0000256" key="1">
    <source>
        <dbReference type="ARBA" id="ARBA00009580"/>
    </source>
</evidence>